<evidence type="ECO:0000313" key="2">
    <source>
        <dbReference type="EMBL" id="EWS71243.1"/>
    </source>
</evidence>
<reference evidence="3" key="1">
    <citation type="journal article" date="2006" name="PLoS Biol.">
        <title>Macronuclear genome sequence of the ciliate Tetrahymena thermophila, a model eukaryote.</title>
        <authorList>
            <person name="Eisen J.A."/>
            <person name="Coyne R.S."/>
            <person name="Wu M."/>
            <person name="Wu D."/>
            <person name="Thiagarajan M."/>
            <person name="Wortman J.R."/>
            <person name="Badger J.H."/>
            <person name="Ren Q."/>
            <person name="Amedeo P."/>
            <person name="Jones K.M."/>
            <person name="Tallon L.J."/>
            <person name="Delcher A.L."/>
            <person name="Salzberg S.L."/>
            <person name="Silva J.C."/>
            <person name="Haas B.J."/>
            <person name="Majoros W.H."/>
            <person name="Farzad M."/>
            <person name="Carlton J.M."/>
            <person name="Smith R.K. Jr."/>
            <person name="Garg J."/>
            <person name="Pearlman R.E."/>
            <person name="Karrer K.M."/>
            <person name="Sun L."/>
            <person name="Manning G."/>
            <person name="Elde N.C."/>
            <person name="Turkewitz A.P."/>
            <person name="Asai D.J."/>
            <person name="Wilkes D.E."/>
            <person name="Wang Y."/>
            <person name="Cai H."/>
            <person name="Collins K."/>
            <person name="Stewart B.A."/>
            <person name="Lee S.R."/>
            <person name="Wilamowska K."/>
            <person name="Weinberg Z."/>
            <person name="Ruzzo W.L."/>
            <person name="Wloga D."/>
            <person name="Gaertig J."/>
            <person name="Frankel J."/>
            <person name="Tsao C.-C."/>
            <person name="Gorovsky M.A."/>
            <person name="Keeling P.J."/>
            <person name="Waller R.F."/>
            <person name="Patron N.J."/>
            <person name="Cherry J.M."/>
            <person name="Stover N.A."/>
            <person name="Krieger C.J."/>
            <person name="del Toro C."/>
            <person name="Ryder H.F."/>
            <person name="Williamson S.C."/>
            <person name="Barbeau R.A."/>
            <person name="Hamilton E.P."/>
            <person name="Orias E."/>
        </authorList>
    </citation>
    <scope>NUCLEOTIDE SEQUENCE [LARGE SCALE GENOMIC DNA]</scope>
    <source>
        <strain evidence="3">SB210</strain>
    </source>
</reference>
<organism evidence="2 3">
    <name type="scientific">Tetrahymena thermophila (strain SB210)</name>
    <dbReference type="NCBI Taxonomy" id="312017"/>
    <lineage>
        <taxon>Eukaryota</taxon>
        <taxon>Sar</taxon>
        <taxon>Alveolata</taxon>
        <taxon>Ciliophora</taxon>
        <taxon>Intramacronucleata</taxon>
        <taxon>Oligohymenophorea</taxon>
        <taxon>Hymenostomatida</taxon>
        <taxon>Tetrahymenina</taxon>
        <taxon>Tetrahymenidae</taxon>
        <taxon>Tetrahymena</taxon>
    </lineage>
</organism>
<keyword evidence="1 2" id="KW-0812">Transmembrane</keyword>
<accession>W7X4B0</accession>
<dbReference type="KEGG" id="tet:TTHERM_001074539"/>
<dbReference type="RefSeq" id="XP_012656231.1">
    <property type="nucleotide sequence ID" value="XM_012800777.1"/>
</dbReference>
<feature type="transmembrane region" description="Helical" evidence="1">
    <location>
        <begin position="68"/>
        <end position="86"/>
    </location>
</feature>
<dbReference type="OrthoDB" id="288795at2759"/>
<keyword evidence="1" id="KW-1133">Transmembrane helix</keyword>
<keyword evidence="1" id="KW-0472">Membrane</keyword>
<feature type="transmembrane region" description="Helical" evidence="1">
    <location>
        <begin position="106"/>
        <end position="126"/>
    </location>
</feature>
<dbReference type="InParanoid" id="W7X4B0"/>
<dbReference type="AlphaFoldDB" id="W7X4B0"/>
<dbReference type="Proteomes" id="UP000009168">
    <property type="component" value="Unassembled WGS sequence"/>
</dbReference>
<evidence type="ECO:0000313" key="3">
    <source>
        <dbReference type="Proteomes" id="UP000009168"/>
    </source>
</evidence>
<protein>
    <submittedName>
        <fullName evidence="2">Transmembrane protein, putative</fullName>
    </submittedName>
</protein>
<keyword evidence="3" id="KW-1185">Reference proteome</keyword>
<evidence type="ECO:0000256" key="1">
    <source>
        <dbReference type="SAM" id="Phobius"/>
    </source>
</evidence>
<dbReference type="GeneID" id="24441613"/>
<feature type="transmembrane region" description="Helical" evidence="1">
    <location>
        <begin position="22"/>
        <end position="40"/>
    </location>
</feature>
<proteinExistence type="predicted"/>
<name>W7X4B0_TETTS</name>
<gene>
    <name evidence="2" type="ORF">TTHERM_001074539</name>
</gene>
<dbReference type="EMBL" id="GG662270">
    <property type="protein sequence ID" value="EWS71243.1"/>
    <property type="molecule type" value="Genomic_DNA"/>
</dbReference>
<sequence>MSTIPCYSVPPPNEKSKILKKILLWIWIWQVLLCGAKGYYLSKIEFFSELVALGVLWFSFNSLNYCNCVFYIFVCIMNGLFIIINLATKIQDGIVITDFQDQYQKIYIILSSISFVFYIVSIYFAFQAYKEFKGIAYDILVATQNHEQSILSQFNSPLKFKSYGSNMNSANKLDQQESQQQFNIDELKKYKQK</sequence>